<evidence type="ECO:0000313" key="6">
    <source>
        <dbReference type="EMBL" id="GEO38878.1"/>
    </source>
</evidence>
<dbReference type="AlphaFoldDB" id="A0A512DQV6"/>
<organism evidence="6 7">
    <name type="scientific">Skermanella aerolata</name>
    <dbReference type="NCBI Taxonomy" id="393310"/>
    <lineage>
        <taxon>Bacteria</taxon>
        <taxon>Pseudomonadati</taxon>
        <taxon>Pseudomonadota</taxon>
        <taxon>Alphaproteobacteria</taxon>
        <taxon>Rhodospirillales</taxon>
        <taxon>Azospirillaceae</taxon>
        <taxon>Skermanella</taxon>
    </lineage>
</organism>
<dbReference type="InterPro" id="IPR001789">
    <property type="entry name" value="Sig_transdc_resp-reg_receiver"/>
</dbReference>
<dbReference type="PANTHER" id="PTHR45566:SF2">
    <property type="entry name" value="NARL SUBFAMILY"/>
    <property type="match status" value="1"/>
</dbReference>
<keyword evidence="7" id="KW-1185">Reference proteome</keyword>
<evidence type="ECO:0000256" key="2">
    <source>
        <dbReference type="ARBA" id="ARBA00023125"/>
    </source>
</evidence>
<dbReference type="InterPro" id="IPR058245">
    <property type="entry name" value="NreC/VraR/RcsB-like_REC"/>
</dbReference>
<dbReference type="Pfam" id="PF00072">
    <property type="entry name" value="Response_reg"/>
    <property type="match status" value="1"/>
</dbReference>
<dbReference type="SUPFAM" id="SSF52172">
    <property type="entry name" value="CheY-like"/>
    <property type="match status" value="1"/>
</dbReference>
<gene>
    <name evidence="6" type="ORF">SAE02_30260</name>
</gene>
<keyword evidence="1 3" id="KW-0597">Phosphoprotein</keyword>
<dbReference type="CDD" id="cd06170">
    <property type="entry name" value="LuxR_C_like"/>
    <property type="match status" value="1"/>
</dbReference>
<proteinExistence type="predicted"/>
<sequence length="211" mass="23514">MKPVLTLLIDPHRLFRQGLVRLLEATRYQVVAEYASIEEAMRSPFHVVAPQLVVVDPSSDSQQTIPQLRAAFPEARLVMLTSSMHLDRMRQIGELPVQGFLTKELEPSELASSLDRIMDGQILFPKIMAPMVVTAPHAPTPRGLTAREAEILKRLVNGDSNRMIAAHLSLSEMVVKASVKQLLRKIKAANRTQAALWAIHQGFDRPQARSA</sequence>
<dbReference type="InterPro" id="IPR000792">
    <property type="entry name" value="Tscrpt_reg_LuxR_C"/>
</dbReference>
<comment type="caution">
    <text evidence="6">The sequence shown here is derived from an EMBL/GenBank/DDBJ whole genome shotgun (WGS) entry which is preliminary data.</text>
</comment>
<keyword evidence="2 6" id="KW-0238">DNA-binding</keyword>
<dbReference type="PROSITE" id="PS50110">
    <property type="entry name" value="RESPONSE_REGULATORY"/>
    <property type="match status" value="1"/>
</dbReference>
<dbReference type="InterPro" id="IPR016032">
    <property type="entry name" value="Sig_transdc_resp-reg_C-effctor"/>
</dbReference>
<dbReference type="Proteomes" id="UP000321523">
    <property type="component" value="Unassembled WGS sequence"/>
</dbReference>
<feature type="modified residue" description="4-aspartylphosphate" evidence="3">
    <location>
        <position position="56"/>
    </location>
</feature>
<evidence type="ECO:0000259" key="4">
    <source>
        <dbReference type="PROSITE" id="PS50043"/>
    </source>
</evidence>
<dbReference type="PANTHER" id="PTHR45566">
    <property type="entry name" value="HTH-TYPE TRANSCRIPTIONAL REGULATOR YHJB-RELATED"/>
    <property type="match status" value="1"/>
</dbReference>
<accession>A0A512DQV6</accession>
<dbReference type="RefSeq" id="WP_044429172.1">
    <property type="nucleotide sequence ID" value="NZ_BJYZ01000013.1"/>
</dbReference>
<reference evidence="6 7" key="1">
    <citation type="submission" date="2019-07" db="EMBL/GenBank/DDBJ databases">
        <title>Whole genome shotgun sequence of Skermanella aerolata NBRC 106429.</title>
        <authorList>
            <person name="Hosoyama A."/>
            <person name="Uohara A."/>
            <person name="Ohji S."/>
            <person name="Ichikawa N."/>
        </authorList>
    </citation>
    <scope>NUCLEOTIDE SEQUENCE [LARGE SCALE GENOMIC DNA]</scope>
    <source>
        <strain evidence="6 7">NBRC 106429</strain>
    </source>
</reference>
<dbReference type="InterPro" id="IPR011006">
    <property type="entry name" value="CheY-like_superfamily"/>
</dbReference>
<feature type="domain" description="Response regulatory" evidence="5">
    <location>
        <begin position="5"/>
        <end position="118"/>
    </location>
</feature>
<dbReference type="OrthoDB" id="7826527at2"/>
<name>A0A512DQV6_9PROT</name>
<dbReference type="GO" id="GO:0000160">
    <property type="term" value="P:phosphorelay signal transduction system"/>
    <property type="evidence" value="ECO:0007669"/>
    <property type="project" value="InterPro"/>
</dbReference>
<dbReference type="PRINTS" id="PR00038">
    <property type="entry name" value="HTHLUXR"/>
</dbReference>
<evidence type="ECO:0000256" key="3">
    <source>
        <dbReference type="PROSITE-ProRule" id="PRU00169"/>
    </source>
</evidence>
<protein>
    <submittedName>
        <fullName evidence="6">DNA-binding response regulator</fullName>
    </submittedName>
</protein>
<dbReference type="InterPro" id="IPR051015">
    <property type="entry name" value="EvgA-like"/>
</dbReference>
<dbReference type="PROSITE" id="PS50043">
    <property type="entry name" value="HTH_LUXR_2"/>
    <property type="match status" value="1"/>
</dbReference>
<dbReference type="CDD" id="cd17535">
    <property type="entry name" value="REC_NarL-like"/>
    <property type="match status" value="1"/>
</dbReference>
<dbReference type="Gene3D" id="3.40.50.2300">
    <property type="match status" value="1"/>
</dbReference>
<dbReference type="GO" id="GO:0006355">
    <property type="term" value="P:regulation of DNA-templated transcription"/>
    <property type="evidence" value="ECO:0007669"/>
    <property type="project" value="InterPro"/>
</dbReference>
<dbReference type="SMART" id="SM00421">
    <property type="entry name" value="HTH_LUXR"/>
    <property type="match status" value="1"/>
</dbReference>
<dbReference type="Pfam" id="PF00196">
    <property type="entry name" value="GerE"/>
    <property type="match status" value="1"/>
</dbReference>
<dbReference type="GO" id="GO:0003677">
    <property type="term" value="F:DNA binding"/>
    <property type="evidence" value="ECO:0007669"/>
    <property type="project" value="UniProtKB-KW"/>
</dbReference>
<dbReference type="SUPFAM" id="SSF46894">
    <property type="entry name" value="C-terminal effector domain of the bipartite response regulators"/>
    <property type="match status" value="1"/>
</dbReference>
<feature type="domain" description="HTH luxR-type" evidence="4">
    <location>
        <begin position="137"/>
        <end position="202"/>
    </location>
</feature>
<evidence type="ECO:0000256" key="1">
    <source>
        <dbReference type="ARBA" id="ARBA00022553"/>
    </source>
</evidence>
<evidence type="ECO:0000259" key="5">
    <source>
        <dbReference type="PROSITE" id="PS50110"/>
    </source>
</evidence>
<evidence type="ECO:0000313" key="7">
    <source>
        <dbReference type="Proteomes" id="UP000321523"/>
    </source>
</evidence>
<dbReference type="EMBL" id="BJYZ01000013">
    <property type="protein sequence ID" value="GEO38878.1"/>
    <property type="molecule type" value="Genomic_DNA"/>
</dbReference>